<protein>
    <submittedName>
        <fullName evidence="6">GFA family protein</fullName>
    </submittedName>
</protein>
<dbReference type="GO" id="GO:0046872">
    <property type="term" value="F:metal ion binding"/>
    <property type="evidence" value="ECO:0007669"/>
    <property type="project" value="UniProtKB-KW"/>
</dbReference>
<evidence type="ECO:0000313" key="6">
    <source>
        <dbReference type="EMBL" id="NGX95248.1"/>
    </source>
</evidence>
<gene>
    <name evidence="6" type="ORF">G4V63_08465</name>
</gene>
<dbReference type="PANTHER" id="PTHR33337:SF40">
    <property type="entry name" value="CENP-V_GFA DOMAIN-CONTAINING PROTEIN-RELATED"/>
    <property type="match status" value="1"/>
</dbReference>
<dbReference type="Gene3D" id="3.90.1590.10">
    <property type="entry name" value="glutathione-dependent formaldehyde- activating enzyme (gfa)"/>
    <property type="match status" value="1"/>
</dbReference>
<dbReference type="GO" id="GO:0016846">
    <property type="term" value="F:carbon-sulfur lyase activity"/>
    <property type="evidence" value="ECO:0007669"/>
    <property type="project" value="InterPro"/>
</dbReference>
<accession>A0A7C9VD30</accession>
<dbReference type="SUPFAM" id="SSF51316">
    <property type="entry name" value="Mss4-like"/>
    <property type="match status" value="1"/>
</dbReference>
<name>A0A7C9VD30_9BRAD</name>
<proteinExistence type="inferred from homology"/>
<dbReference type="PROSITE" id="PS51891">
    <property type="entry name" value="CENP_V_GFA"/>
    <property type="match status" value="1"/>
</dbReference>
<keyword evidence="4" id="KW-0456">Lyase</keyword>
<comment type="caution">
    <text evidence="6">The sequence shown here is derived from an EMBL/GenBank/DDBJ whole genome shotgun (WGS) entry which is preliminary data.</text>
</comment>
<evidence type="ECO:0000313" key="7">
    <source>
        <dbReference type="Proteomes" id="UP000480266"/>
    </source>
</evidence>
<evidence type="ECO:0000256" key="3">
    <source>
        <dbReference type="ARBA" id="ARBA00022833"/>
    </source>
</evidence>
<evidence type="ECO:0000256" key="1">
    <source>
        <dbReference type="ARBA" id="ARBA00005495"/>
    </source>
</evidence>
<dbReference type="AlphaFoldDB" id="A0A7C9VD30"/>
<dbReference type="InterPro" id="IPR011057">
    <property type="entry name" value="Mss4-like_sf"/>
</dbReference>
<dbReference type="PANTHER" id="PTHR33337">
    <property type="entry name" value="GFA DOMAIN-CONTAINING PROTEIN"/>
    <property type="match status" value="1"/>
</dbReference>
<dbReference type="InterPro" id="IPR006913">
    <property type="entry name" value="CENP-V/GFA"/>
</dbReference>
<keyword evidence="3" id="KW-0862">Zinc</keyword>
<dbReference type="Pfam" id="PF04828">
    <property type="entry name" value="GFA"/>
    <property type="match status" value="1"/>
</dbReference>
<feature type="domain" description="CENP-V/GFA" evidence="5">
    <location>
        <begin position="3"/>
        <end position="113"/>
    </location>
</feature>
<comment type="similarity">
    <text evidence="1">Belongs to the Gfa family.</text>
</comment>
<sequence length="140" mass="14883">MTRTAACVCGQLSVTTESEPSGVYACSCAKCQRSSGSAFSYAAVFPRTAVTVSGKHNVYRGGSDSGRWNEGHFCPDCGTNVFSYVEAEPNDIIVAAGCFADASLKAPQILFWASQRHHWLKLPDSTVLLETQPGGEPGTD</sequence>
<reference evidence="6" key="1">
    <citation type="submission" date="2020-02" db="EMBL/GenBank/DDBJ databases">
        <title>Draft genome sequence of Candidatus Afipia apatlaquensis IBT-C3, a potential strain for decolorization of textile dyes.</title>
        <authorList>
            <person name="Sanchez-Reyes A."/>
            <person name="Breton-Deval L."/>
            <person name="Mangelson H."/>
            <person name="Sanchez-Flores A."/>
        </authorList>
    </citation>
    <scope>NUCLEOTIDE SEQUENCE [LARGE SCALE GENOMIC DNA]</scope>
    <source>
        <strain evidence="6">IBT-C3</strain>
    </source>
</reference>
<organism evidence="6 7">
    <name type="scientific">Candidatus Afipia apatlaquensis</name>
    <dbReference type="NCBI Taxonomy" id="2712852"/>
    <lineage>
        <taxon>Bacteria</taxon>
        <taxon>Pseudomonadati</taxon>
        <taxon>Pseudomonadota</taxon>
        <taxon>Alphaproteobacteria</taxon>
        <taxon>Hyphomicrobiales</taxon>
        <taxon>Nitrobacteraceae</taxon>
        <taxon>Afipia</taxon>
    </lineage>
</organism>
<dbReference type="EMBL" id="JAAMRR010000444">
    <property type="protein sequence ID" value="NGX95248.1"/>
    <property type="molecule type" value="Genomic_DNA"/>
</dbReference>
<keyword evidence="7" id="KW-1185">Reference proteome</keyword>
<dbReference type="Proteomes" id="UP000480266">
    <property type="component" value="Unassembled WGS sequence"/>
</dbReference>
<evidence type="ECO:0000259" key="5">
    <source>
        <dbReference type="PROSITE" id="PS51891"/>
    </source>
</evidence>
<evidence type="ECO:0000256" key="4">
    <source>
        <dbReference type="ARBA" id="ARBA00023239"/>
    </source>
</evidence>
<evidence type="ECO:0000256" key="2">
    <source>
        <dbReference type="ARBA" id="ARBA00022723"/>
    </source>
</evidence>
<keyword evidence="2" id="KW-0479">Metal-binding</keyword>